<comment type="caution">
    <text evidence="2">The sequence shown here is derived from an EMBL/GenBank/DDBJ whole genome shotgun (WGS) entry which is preliminary data.</text>
</comment>
<organism evidence="2 3">
    <name type="scientific">Acidiphilium rubrum</name>
    <dbReference type="NCBI Taxonomy" id="526"/>
    <lineage>
        <taxon>Bacteria</taxon>
        <taxon>Pseudomonadati</taxon>
        <taxon>Pseudomonadota</taxon>
        <taxon>Alphaproteobacteria</taxon>
        <taxon>Acetobacterales</taxon>
        <taxon>Acidocellaceae</taxon>
        <taxon>Acidiphilium</taxon>
    </lineage>
</organism>
<dbReference type="AlphaFoldDB" id="A0A8G2FH86"/>
<name>A0A8G2FH86_ACIRU</name>
<evidence type="ECO:0000256" key="1">
    <source>
        <dbReference type="SAM" id="SignalP"/>
    </source>
</evidence>
<dbReference type="RefSeq" id="WP_029311994.1">
    <property type="nucleotide sequence ID" value="NZ_FTNE01000023.1"/>
</dbReference>
<dbReference type="Pfam" id="PF16816">
    <property type="entry name" value="DotD"/>
    <property type="match status" value="1"/>
</dbReference>
<evidence type="ECO:0000313" key="3">
    <source>
        <dbReference type="Proteomes" id="UP000186308"/>
    </source>
</evidence>
<dbReference type="PROSITE" id="PS51257">
    <property type="entry name" value="PROKAR_LIPOPROTEIN"/>
    <property type="match status" value="1"/>
</dbReference>
<feature type="signal peptide" evidence="1">
    <location>
        <begin position="1"/>
        <end position="22"/>
    </location>
</feature>
<dbReference type="InterPro" id="IPR031817">
    <property type="entry name" value="DotD"/>
</dbReference>
<dbReference type="Proteomes" id="UP000186308">
    <property type="component" value="Unassembled WGS sequence"/>
</dbReference>
<accession>A0A8G2FH86</accession>
<protein>
    <submittedName>
        <fullName evidence="2">Defect in organelle trafficking protein DotD</fullName>
    </submittedName>
</protein>
<proteinExistence type="predicted"/>
<evidence type="ECO:0000313" key="2">
    <source>
        <dbReference type="EMBL" id="SIR29228.1"/>
    </source>
</evidence>
<feature type="chain" id="PRO_5034119123" evidence="1">
    <location>
        <begin position="23"/>
        <end position="173"/>
    </location>
</feature>
<dbReference type="InterPro" id="IPR038140">
    <property type="entry name" value="DotD_sf"/>
</dbReference>
<dbReference type="Gene3D" id="3.55.50.60">
    <property type="entry name" value="DotD protein"/>
    <property type="match status" value="1"/>
</dbReference>
<dbReference type="EMBL" id="FTNE01000023">
    <property type="protein sequence ID" value="SIR29228.1"/>
    <property type="molecule type" value="Genomic_DNA"/>
</dbReference>
<reference evidence="2 3" key="1">
    <citation type="submission" date="2017-01" db="EMBL/GenBank/DDBJ databases">
        <authorList>
            <person name="Varghese N."/>
            <person name="Submissions S."/>
        </authorList>
    </citation>
    <scope>NUCLEOTIDE SEQUENCE [LARGE SCALE GENOMIC DNA]</scope>
    <source>
        <strain evidence="2 3">ATCC 35905</strain>
    </source>
</reference>
<gene>
    <name evidence="2" type="ORF">SAMN05421828_12319</name>
</gene>
<keyword evidence="3" id="KW-1185">Reference proteome</keyword>
<keyword evidence="1" id="KW-0732">Signal</keyword>
<sequence length="173" mass="18049">MRVFHHSAIAAGLLAAALLAGCATGPVPKVASDVVAPGMPNLQTALNNAILRTDQSVDQLDGEPVMTLASARLPEALPGELEQRIRWNYEGNLGPAVRALGTLINYHVVVHHPKGTVPVLVSVHADQIPVSTVIRTLGIEAGSRATVTVIPAEQTIDVRYPSPVAAASARGHS</sequence>